<dbReference type="AlphaFoldDB" id="A0A1V6S2A3"/>
<accession>A0A1V6S2A3</accession>
<name>A0A1V6S2A3_9EURO</name>
<organism evidence="1 2">
    <name type="scientific">Penicillium flavigenum</name>
    <dbReference type="NCBI Taxonomy" id="254877"/>
    <lineage>
        <taxon>Eukaryota</taxon>
        <taxon>Fungi</taxon>
        <taxon>Dikarya</taxon>
        <taxon>Ascomycota</taxon>
        <taxon>Pezizomycotina</taxon>
        <taxon>Eurotiomycetes</taxon>
        <taxon>Eurotiomycetidae</taxon>
        <taxon>Eurotiales</taxon>
        <taxon>Aspergillaceae</taxon>
        <taxon>Penicillium</taxon>
    </lineage>
</organism>
<dbReference type="Proteomes" id="UP000191342">
    <property type="component" value="Unassembled WGS sequence"/>
</dbReference>
<reference evidence="2" key="1">
    <citation type="journal article" date="2017" name="Nat. Microbiol.">
        <title>Global analysis of biosynthetic gene clusters reveals vast potential of secondary metabolite production in Penicillium species.</title>
        <authorList>
            <person name="Nielsen J.C."/>
            <person name="Grijseels S."/>
            <person name="Prigent S."/>
            <person name="Ji B."/>
            <person name="Dainat J."/>
            <person name="Nielsen K.F."/>
            <person name="Frisvad J.C."/>
            <person name="Workman M."/>
            <person name="Nielsen J."/>
        </authorList>
    </citation>
    <scope>NUCLEOTIDE SEQUENCE [LARGE SCALE GENOMIC DNA]</scope>
    <source>
        <strain evidence="2">IBT 14082</strain>
    </source>
</reference>
<evidence type="ECO:0000313" key="1">
    <source>
        <dbReference type="EMBL" id="OQE08171.1"/>
    </source>
</evidence>
<protein>
    <submittedName>
        <fullName evidence="1">Uncharacterized protein</fullName>
    </submittedName>
</protein>
<dbReference type="EMBL" id="MLQL01000143">
    <property type="protein sequence ID" value="OQE08171.1"/>
    <property type="molecule type" value="Genomic_DNA"/>
</dbReference>
<sequence>MHQSKGHSSSLVLTIRKLNLWELTRVALITLHYRRCKAMAYTLFLAPSLRTMQHVLGGRSQTKIASQQQGAEIQEHPIIDGEIYCGEWPNSARSRIRPWWRPTSVLHRVFCPRPHRLRTIVEFLNLWHRATFIHHGSAIFIASAFVTRVYCLNKLPCAPQRSFFEASADRDELERDVAWLVTALQRVVRYDNSSN</sequence>
<gene>
    <name evidence="1" type="ORF">PENFLA_c143G09801</name>
</gene>
<evidence type="ECO:0000313" key="2">
    <source>
        <dbReference type="Proteomes" id="UP000191342"/>
    </source>
</evidence>
<keyword evidence="2" id="KW-1185">Reference proteome</keyword>
<dbReference type="OrthoDB" id="4347333at2759"/>
<comment type="caution">
    <text evidence="1">The sequence shown here is derived from an EMBL/GenBank/DDBJ whole genome shotgun (WGS) entry which is preliminary data.</text>
</comment>
<proteinExistence type="predicted"/>